<feature type="non-terminal residue" evidence="2">
    <location>
        <position position="1"/>
    </location>
</feature>
<feature type="compositionally biased region" description="Basic and acidic residues" evidence="1">
    <location>
        <begin position="32"/>
        <end position="42"/>
    </location>
</feature>
<dbReference type="EMBL" id="CAJOBA010056334">
    <property type="protein sequence ID" value="CAF4291229.1"/>
    <property type="molecule type" value="Genomic_DNA"/>
</dbReference>
<dbReference type="EMBL" id="CAJNOK010034314">
    <property type="protein sequence ID" value="CAF1502902.1"/>
    <property type="molecule type" value="Genomic_DNA"/>
</dbReference>
<evidence type="ECO:0000313" key="4">
    <source>
        <dbReference type="Proteomes" id="UP000677228"/>
    </source>
</evidence>
<dbReference type="Proteomes" id="UP000677228">
    <property type="component" value="Unassembled WGS sequence"/>
</dbReference>
<evidence type="ECO:0000313" key="2">
    <source>
        <dbReference type="EMBL" id="CAF1502902.1"/>
    </source>
</evidence>
<name>A0A8S2FN01_9BILA</name>
<evidence type="ECO:0000256" key="1">
    <source>
        <dbReference type="SAM" id="MobiDB-lite"/>
    </source>
</evidence>
<sequence length="42" mass="4468">RSMQKKKAAKIIAAAAAVKQIQSNLHSPTTVTDRESSSESPT</sequence>
<organism evidence="2 4">
    <name type="scientific">Didymodactylos carnosus</name>
    <dbReference type="NCBI Taxonomy" id="1234261"/>
    <lineage>
        <taxon>Eukaryota</taxon>
        <taxon>Metazoa</taxon>
        <taxon>Spiralia</taxon>
        <taxon>Gnathifera</taxon>
        <taxon>Rotifera</taxon>
        <taxon>Eurotatoria</taxon>
        <taxon>Bdelloidea</taxon>
        <taxon>Philodinida</taxon>
        <taxon>Philodinidae</taxon>
        <taxon>Didymodactylos</taxon>
    </lineage>
</organism>
<proteinExistence type="predicted"/>
<feature type="region of interest" description="Disordered" evidence="1">
    <location>
        <begin position="22"/>
        <end position="42"/>
    </location>
</feature>
<protein>
    <submittedName>
        <fullName evidence="2">Uncharacterized protein</fullName>
    </submittedName>
</protein>
<accession>A0A8S2FN01</accession>
<dbReference type="Proteomes" id="UP000682733">
    <property type="component" value="Unassembled WGS sequence"/>
</dbReference>
<gene>
    <name evidence="2" type="ORF">OVA965_LOCUS37020</name>
    <name evidence="3" type="ORF">TMI583_LOCUS38063</name>
</gene>
<reference evidence="2" key="1">
    <citation type="submission" date="2021-02" db="EMBL/GenBank/DDBJ databases">
        <authorList>
            <person name="Nowell W R."/>
        </authorList>
    </citation>
    <scope>NUCLEOTIDE SEQUENCE</scope>
</reference>
<evidence type="ECO:0000313" key="3">
    <source>
        <dbReference type="EMBL" id="CAF4291229.1"/>
    </source>
</evidence>
<dbReference type="AlphaFoldDB" id="A0A8S2FN01"/>
<comment type="caution">
    <text evidence="2">The sequence shown here is derived from an EMBL/GenBank/DDBJ whole genome shotgun (WGS) entry which is preliminary data.</text>
</comment>